<dbReference type="EMBL" id="KL142381">
    <property type="protein sequence ID" value="KDR75159.1"/>
    <property type="molecule type" value="Genomic_DNA"/>
</dbReference>
<feature type="region of interest" description="Disordered" evidence="5">
    <location>
        <begin position="446"/>
        <end position="482"/>
    </location>
</feature>
<evidence type="ECO:0000256" key="6">
    <source>
        <dbReference type="SAM" id="Phobius"/>
    </source>
</evidence>
<keyword evidence="3 6" id="KW-1133">Transmembrane helix</keyword>
<dbReference type="OrthoDB" id="3258237at2759"/>
<evidence type="ECO:0000313" key="8">
    <source>
        <dbReference type="Proteomes" id="UP000027222"/>
    </source>
</evidence>
<dbReference type="STRING" id="685588.A0A067T5F6"/>
<feature type="transmembrane region" description="Helical" evidence="6">
    <location>
        <begin position="315"/>
        <end position="339"/>
    </location>
</feature>
<keyword evidence="4 6" id="KW-0472">Membrane</keyword>
<dbReference type="AlphaFoldDB" id="A0A067T5F6"/>
<sequence length="482" mass="49871">MASFNITVEDSSPLITYAPAGSWTDTPADDPLAASYFGGSYHTAAAQGATATITFTGTGFSIIGGHRSNYGTYSVSVDGQTTATGTAQSSDSVTKQLLGSASGLSYGSHTVVLTNTGGTPIDIDRIDFEAQVGQPGAVGVQKTFDDNDPAITYGPSSSAWQTSSNSGFVDGTLHFSQTPGASASMTFQGDAVAVYGTMSPDHANIQVALDGNSQTMPGGSGGLTSALHTQYYRSDLGPGQHTLVVSGDSQATTGPFIDLDSILVFDGAVSGATSSGFIPSATPAAENTAAIPSPSTTSVPSSASQSSSSRMSTGALVGAVLGGLIAFAFLLGVLGFLFLRRRRRKRLYIEKSMISVSPILPMQGDPKALEAGIRTLENPVFPLPPPKASPSMRYTPPSMRHSIAPSYYSDPEFAGHSRGGSTMSSQSTVPLVPPVPMLNVPQARIPRKPAPARSGFDVNGSPARPSNRPPTMDFTIMESYRD</sequence>
<name>A0A067T5F6_GALM3</name>
<proteinExistence type="predicted"/>
<evidence type="ECO:0000256" key="4">
    <source>
        <dbReference type="ARBA" id="ARBA00023136"/>
    </source>
</evidence>
<dbReference type="InterPro" id="IPR051694">
    <property type="entry name" value="Immunoregulatory_rcpt-like"/>
</dbReference>
<evidence type="ECO:0000313" key="7">
    <source>
        <dbReference type="EMBL" id="KDR75159.1"/>
    </source>
</evidence>
<keyword evidence="2 6" id="KW-0812">Transmembrane</keyword>
<evidence type="ECO:0000256" key="5">
    <source>
        <dbReference type="SAM" id="MobiDB-lite"/>
    </source>
</evidence>
<organism evidence="7 8">
    <name type="scientific">Galerina marginata (strain CBS 339.88)</name>
    <dbReference type="NCBI Taxonomy" id="685588"/>
    <lineage>
        <taxon>Eukaryota</taxon>
        <taxon>Fungi</taxon>
        <taxon>Dikarya</taxon>
        <taxon>Basidiomycota</taxon>
        <taxon>Agaricomycotina</taxon>
        <taxon>Agaricomycetes</taxon>
        <taxon>Agaricomycetidae</taxon>
        <taxon>Agaricales</taxon>
        <taxon>Agaricineae</taxon>
        <taxon>Strophariaceae</taxon>
        <taxon>Galerina</taxon>
    </lineage>
</organism>
<evidence type="ECO:0008006" key="9">
    <source>
        <dbReference type="Google" id="ProtNLM"/>
    </source>
</evidence>
<evidence type="ECO:0000256" key="3">
    <source>
        <dbReference type="ARBA" id="ARBA00022989"/>
    </source>
</evidence>
<keyword evidence="8" id="KW-1185">Reference proteome</keyword>
<comment type="subcellular location">
    <subcellularLocation>
        <location evidence="1">Membrane</location>
        <topology evidence="1">Single-pass membrane protein</topology>
    </subcellularLocation>
</comment>
<dbReference type="HOGENOM" id="CLU_028897_1_0_1"/>
<feature type="region of interest" description="Disordered" evidence="5">
    <location>
        <begin position="288"/>
        <end position="308"/>
    </location>
</feature>
<protein>
    <recommendedName>
        <fullName evidence="9">Transmembrane protein</fullName>
    </recommendedName>
</protein>
<dbReference type="PANTHER" id="PTHR15549:SF6">
    <property type="entry name" value="MID2 DOMAIN-CONTAINING PROTEIN"/>
    <property type="match status" value="1"/>
</dbReference>
<reference evidence="8" key="1">
    <citation type="journal article" date="2014" name="Proc. Natl. Acad. Sci. U.S.A.">
        <title>Extensive sampling of basidiomycete genomes demonstrates inadequacy of the white-rot/brown-rot paradigm for wood decay fungi.</title>
        <authorList>
            <person name="Riley R."/>
            <person name="Salamov A.A."/>
            <person name="Brown D.W."/>
            <person name="Nagy L.G."/>
            <person name="Floudas D."/>
            <person name="Held B.W."/>
            <person name="Levasseur A."/>
            <person name="Lombard V."/>
            <person name="Morin E."/>
            <person name="Otillar R."/>
            <person name="Lindquist E.A."/>
            <person name="Sun H."/>
            <person name="LaButti K.M."/>
            <person name="Schmutz J."/>
            <person name="Jabbour D."/>
            <person name="Luo H."/>
            <person name="Baker S.E."/>
            <person name="Pisabarro A.G."/>
            <person name="Walton J.D."/>
            <person name="Blanchette R.A."/>
            <person name="Henrissat B."/>
            <person name="Martin F."/>
            <person name="Cullen D."/>
            <person name="Hibbett D.S."/>
            <person name="Grigoriev I.V."/>
        </authorList>
    </citation>
    <scope>NUCLEOTIDE SEQUENCE [LARGE SCALE GENOMIC DNA]</scope>
    <source>
        <strain evidence="8">CBS 339.88</strain>
    </source>
</reference>
<feature type="region of interest" description="Disordered" evidence="5">
    <location>
        <begin position="414"/>
        <end position="434"/>
    </location>
</feature>
<evidence type="ECO:0000256" key="2">
    <source>
        <dbReference type="ARBA" id="ARBA00022692"/>
    </source>
</evidence>
<evidence type="ECO:0000256" key="1">
    <source>
        <dbReference type="ARBA" id="ARBA00004167"/>
    </source>
</evidence>
<dbReference type="Gene3D" id="2.60.120.260">
    <property type="entry name" value="Galactose-binding domain-like"/>
    <property type="match status" value="2"/>
</dbReference>
<gene>
    <name evidence="7" type="ORF">GALMADRAFT_249097</name>
</gene>
<dbReference type="Proteomes" id="UP000027222">
    <property type="component" value="Unassembled WGS sequence"/>
</dbReference>
<dbReference type="GO" id="GO:0071944">
    <property type="term" value="C:cell periphery"/>
    <property type="evidence" value="ECO:0007669"/>
    <property type="project" value="UniProtKB-ARBA"/>
</dbReference>
<feature type="compositionally biased region" description="Polar residues" evidence="5">
    <location>
        <begin position="419"/>
        <end position="428"/>
    </location>
</feature>
<dbReference type="PANTHER" id="PTHR15549">
    <property type="entry name" value="PAIRED IMMUNOGLOBULIN-LIKE TYPE 2 RECEPTOR"/>
    <property type="match status" value="1"/>
</dbReference>
<dbReference type="GO" id="GO:0016020">
    <property type="term" value="C:membrane"/>
    <property type="evidence" value="ECO:0007669"/>
    <property type="project" value="UniProtKB-SubCell"/>
</dbReference>
<accession>A0A067T5F6</accession>